<dbReference type="AlphaFoldDB" id="A0A1B1A8N8"/>
<sequence>MLDLTVQDFNGEPRMRDVDIAEALGFEQSMHIGEMISQCADRLVGLGEMVCRELRQTSLGGRPGKEYWLNEHQAFYLCTQTETERAIEVMQRIVNVFVAWRHERLGEHAQPQPSDIFEATSDTHTQLALISEARLLFGHVAGRMMWRSVGFPDLPVEPTEQTRASSAETATQGDEVLSFLHEHFVFTGKNSDFIRSKTIYEVYSAFMDGEPSLAPRALAIRLHELAKGYRCPSSGARFWPAKSNHTGYRGLRLIT</sequence>
<dbReference type="GeneID" id="28252039"/>
<protein>
    <submittedName>
        <fullName evidence="1">Uncharacterized protein</fullName>
    </submittedName>
</protein>
<geneLocation type="plasmid" evidence="1 2">
    <name>unnamed1</name>
</geneLocation>
<evidence type="ECO:0000313" key="2">
    <source>
        <dbReference type="Proteomes" id="UP000013243"/>
    </source>
</evidence>
<gene>
    <name evidence="1" type="ORF">K529_019355</name>
</gene>
<name>A0A1B1A8N8_9RHOB</name>
<keyword evidence="1" id="KW-0614">Plasmid</keyword>
<organism evidence="1 2">
    <name type="scientific">Tritonibacter mobilis F1926</name>
    <dbReference type="NCBI Taxonomy" id="1265309"/>
    <lineage>
        <taxon>Bacteria</taxon>
        <taxon>Pseudomonadati</taxon>
        <taxon>Pseudomonadota</taxon>
        <taxon>Alphaproteobacteria</taxon>
        <taxon>Rhodobacterales</taxon>
        <taxon>Paracoccaceae</taxon>
        <taxon>Tritonibacter</taxon>
    </lineage>
</organism>
<dbReference type="OrthoDB" id="8410826at2"/>
<dbReference type="Proteomes" id="UP000013243">
    <property type="component" value="Plasmid unnamed1"/>
</dbReference>
<dbReference type="RefSeq" id="WP_005612413.1">
    <property type="nucleotide sequence ID" value="NZ_CP015231.1"/>
</dbReference>
<dbReference type="EMBL" id="CP015231">
    <property type="protein sequence ID" value="ANP42923.1"/>
    <property type="molecule type" value="Genomic_DNA"/>
</dbReference>
<dbReference type="KEGG" id="rmb:K529_019355"/>
<reference evidence="1 2" key="1">
    <citation type="journal article" date="2016" name="ISME J.">
        <title>Global occurrence and heterogeneity of the Roseobacter-clade species Ruegeria mobilis.</title>
        <authorList>
            <person name="Sonnenschein E."/>
            <person name="Gram L."/>
        </authorList>
    </citation>
    <scope>NUCLEOTIDE SEQUENCE [LARGE SCALE GENOMIC DNA]</scope>
    <source>
        <strain evidence="1 2">F1926</strain>
        <plasmid evidence="1 2">unnamed1</plasmid>
    </source>
</reference>
<evidence type="ECO:0000313" key="1">
    <source>
        <dbReference type="EMBL" id="ANP42923.1"/>
    </source>
</evidence>
<proteinExistence type="predicted"/>
<accession>A0A1B1A8N8</accession>